<dbReference type="OrthoDB" id="6125358at2759"/>
<accession>A0A2C9L0J8</accession>
<dbReference type="RefSeq" id="XP_013069812.2">
    <property type="nucleotide sequence ID" value="XM_013214358.2"/>
</dbReference>
<evidence type="ECO:0000256" key="1">
    <source>
        <dbReference type="SAM" id="MobiDB-lite"/>
    </source>
</evidence>
<reference evidence="2" key="1">
    <citation type="submission" date="2020-05" db="UniProtKB">
        <authorList>
            <consortium name="EnsemblMetazoa"/>
        </authorList>
    </citation>
    <scope>IDENTIFICATION</scope>
    <source>
        <strain evidence="2">BB02</strain>
    </source>
</reference>
<feature type="region of interest" description="Disordered" evidence="1">
    <location>
        <begin position="140"/>
        <end position="169"/>
    </location>
</feature>
<proteinExistence type="predicted"/>
<dbReference type="KEGG" id="bgt:106057243"/>
<gene>
    <name evidence="2" type="primary">106057243</name>
</gene>
<sequence length="201" mass="22501">MQDEAIFKVPKTRRCLLNLFCKETLEDLDDVWNAPNLQRVPAGLELDNVNLPLLLSEKHTDNNGDHLDSWPPDYHGNLVGESDTNTDKYTIGLMDELNDTPFNQESQADGNNDDIEIDVDNIMSPKSPDILLVKDESMANIDSDSSGSDVDWDSFTPPVPSSPSDHVVPDQDDLYWNSVTLCEDHIVPQLELSDFQNFPSG</sequence>
<name>A0A2C9L0J8_BIOGL</name>
<dbReference type="AlphaFoldDB" id="A0A2C9L0J8"/>
<dbReference type="VEuPathDB" id="VectorBase:BGLB025568"/>
<protein>
    <submittedName>
        <fullName evidence="2">Uncharacterized protein</fullName>
    </submittedName>
</protein>
<dbReference type="VEuPathDB" id="VectorBase:BGLAX_040334"/>
<dbReference type="EnsemblMetazoa" id="BGLB025568-RA">
    <property type="protein sequence ID" value="BGLB025568-PA"/>
    <property type="gene ID" value="BGLB025568"/>
</dbReference>
<organism evidence="2 3">
    <name type="scientific">Biomphalaria glabrata</name>
    <name type="common">Bloodfluke planorb</name>
    <name type="synonym">Freshwater snail</name>
    <dbReference type="NCBI Taxonomy" id="6526"/>
    <lineage>
        <taxon>Eukaryota</taxon>
        <taxon>Metazoa</taxon>
        <taxon>Spiralia</taxon>
        <taxon>Lophotrochozoa</taxon>
        <taxon>Mollusca</taxon>
        <taxon>Gastropoda</taxon>
        <taxon>Heterobranchia</taxon>
        <taxon>Euthyneura</taxon>
        <taxon>Panpulmonata</taxon>
        <taxon>Hygrophila</taxon>
        <taxon>Lymnaeoidea</taxon>
        <taxon>Planorbidae</taxon>
        <taxon>Biomphalaria</taxon>
    </lineage>
</organism>
<dbReference type="Proteomes" id="UP000076420">
    <property type="component" value="Unassembled WGS sequence"/>
</dbReference>
<evidence type="ECO:0000313" key="2">
    <source>
        <dbReference type="EnsemblMetazoa" id="BGLB025568-PA"/>
    </source>
</evidence>
<evidence type="ECO:0000313" key="3">
    <source>
        <dbReference type="Proteomes" id="UP000076420"/>
    </source>
</evidence>